<feature type="domain" description="Metallo-beta-lactamase" evidence="4">
    <location>
        <begin position="103"/>
        <end position="298"/>
    </location>
</feature>
<dbReference type="Pfam" id="PF12706">
    <property type="entry name" value="Lactamase_B_2"/>
    <property type="match status" value="1"/>
</dbReference>
<dbReference type="PANTHER" id="PTHR15032:SF4">
    <property type="entry name" value="N-ACYL-PHOSPHATIDYLETHANOLAMINE-HYDROLYZING PHOSPHOLIPASE D"/>
    <property type="match status" value="1"/>
</dbReference>
<evidence type="ECO:0000256" key="2">
    <source>
        <dbReference type="ARBA" id="ARBA00034301"/>
    </source>
</evidence>
<dbReference type="InterPro" id="IPR036866">
    <property type="entry name" value="RibonucZ/Hydroxyglut_hydro"/>
</dbReference>
<evidence type="ECO:0000256" key="1">
    <source>
        <dbReference type="ARBA" id="ARBA00034221"/>
    </source>
</evidence>
<evidence type="ECO:0000256" key="3">
    <source>
        <dbReference type="ARBA" id="ARBA00048505"/>
    </source>
</evidence>
<keyword evidence="6" id="KW-1185">Reference proteome</keyword>
<comment type="catalytic activity">
    <reaction evidence="3">
        <text>3',5'-cyclic UMP + H2O = UMP + H(+)</text>
        <dbReference type="Rhea" id="RHEA:70575"/>
        <dbReference type="ChEBI" id="CHEBI:15377"/>
        <dbReference type="ChEBI" id="CHEBI:15378"/>
        <dbReference type="ChEBI" id="CHEBI:57865"/>
        <dbReference type="ChEBI" id="CHEBI:184387"/>
    </reaction>
    <physiologicalReaction direction="left-to-right" evidence="3">
        <dbReference type="Rhea" id="RHEA:70576"/>
    </physiologicalReaction>
</comment>
<dbReference type="Gene3D" id="3.60.15.10">
    <property type="entry name" value="Ribonuclease Z/Hydroxyacylglutathione hydrolase-like"/>
    <property type="match status" value="1"/>
</dbReference>
<dbReference type="PIRSF" id="PIRSF038896">
    <property type="entry name" value="NAPE-PLD"/>
    <property type="match status" value="1"/>
</dbReference>
<evidence type="ECO:0000313" key="6">
    <source>
        <dbReference type="Proteomes" id="UP000609346"/>
    </source>
</evidence>
<dbReference type="InterPro" id="IPR024884">
    <property type="entry name" value="NAPE-PLD"/>
</dbReference>
<comment type="catalytic activity">
    <reaction evidence="1">
        <text>3',5'-cyclic CMP + H2O = CMP + H(+)</text>
        <dbReference type="Rhea" id="RHEA:72675"/>
        <dbReference type="ChEBI" id="CHEBI:15377"/>
        <dbReference type="ChEBI" id="CHEBI:15378"/>
        <dbReference type="ChEBI" id="CHEBI:58003"/>
        <dbReference type="ChEBI" id="CHEBI:60377"/>
    </reaction>
    <physiologicalReaction direction="left-to-right" evidence="1">
        <dbReference type="Rhea" id="RHEA:72676"/>
    </physiologicalReaction>
</comment>
<proteinExistence type="predicted"/>
<dbReference type="EMBL" id="JACXZA010000005">
    <property type="protein sequence ID" value="MBD3920949.1"/>
    <property type="molecule type" value="Genomic_DNA"/>
</dbReference>
<reference evidence="5 6" key="1">
    <citation type="submission" date="2020-09" db="EMBL/GenBank/DDBJ databases">
        <title>Paenibacillus sp. strain PR3 16S rRNA gene Genome sequencing and assembly.</title>
        <authorList>
            <person name="Kim J."/>
        </authorList>
    </citation>
    <scope>NUCLEOTIDE SEQUENCE [LARGE SCALE GENOMIC DNA]</scope>
    <source>
        <strain evidence="5 6">PR3</strain>
    </source>
</reference>
<name>A0ABR8MYD4_9BACL</name>
<dbReference type="PANTHER" id="PTHR15032">
    <property type="entry name" value="N-ACYL-PHOSPHATIDYLETHANOLAMINE-HYDROLYZING PHOSPHOLIPASE D"/>
    <property type="match status" value="1"/>
</dbReference>
<dbReference type="Proteomes" id="UP000609346">
    <property type="component" value="Unassembled WGS sequence"/>
</dbReference>
<dbReference type="SUPFAM" id="SSF56281">
    <property type="entry name" value="Metallo-hydrolase/oxidoreductase"/>
    <property type="match status" value="1"/>
</dbReference>
<comment type="caution">
    <text evidence="5">The sequence shown here is derived from an EMBL/GenBank/DDBJ whole genome shotgun (WGS) entry which is preliminary data.</text>
</comment>
<accession>A0ABR8MYD4</accession>
<sequence>MRFYPPLGARASKETRQRFKQSAHYDKQTRKFVNLIPTSMGMNAKEGTDLLKQYIKGNPRKRPRQPLRLAPLSLHATETKSGEPKVTWFGHSAALLELDGVTLLLDPMLGRAPSPVPLIGGKRYSESMSGVIDSLPAIDAIIMSHDHYDHLDYGSIQRLKGKVGHFIVPLGVGSHFERWGIERERIHEFDWWSEYTFRGLSLACTPARHFSGRSLNDRNATLWCSWVIKGQGASVFFSGDSGYGPHFAEIGKKYGPFDLTMMECGQYNERWAAIHMMPEQTVQAHLDVRGQVLLPIHWAGFTLALHDWTDPVERAIRSANERGVQMCTPRIGQTVRINADFYPISPWWKE</sequence>
<organism evidence="5 6">
    <name type="scientific">Paenibacillus terricola</name>
    <dbReference type="NCBI Taxonomy" id="2763503"/>
    <lineage>
        <taxon>Bacteria</taxon>
        <taxon>Bacillati</taxon>
        <taxon>Bacillota</taxon>
        <taxon>Bacilli</taxon>
        <taxon>Bacillales</taxon>
        <taxon>Paenibacillaceae</taxon>
        <taxon>Paenibacillus</taxon>
    </lineage>
</organism>
<dbReference type="InterPro" id="IPR001279">
    <property type="entry name" value="Metallo-B-lactamas"/>
</dbReference>
<protein>
    <submittedName>
        <fullName evidence="5">MBL fold metallo-hydrolase</fullName>
    </submittedName>
</protein>
<evidence type="ECO:0000313" key="5">
    <source>
        <dbReference type="EMBL" id="MBD3920949.1"/>
    </source>
</evidence>
<gene>
    <name evidence="5" type="ORF">H8B09_19440</name>
</gene>
<evidence type="ECO:0000259" key="4">
    <source>
        <dbReference type="Pfam" id="PF12706"/>
    </source>
</evidence>
<comment type="function">
    <text evidence="2">Counteracts the endogenous Pycsar antiviral defense system. Phosphodiesterase that enables metal-dependent hydrolysis of host cyclic nucleotide Pycsar defense signals such as cCMP and cUMP.</text>
</comment>